<keyword evidence="1" id="KW-1133">Transmembrane helix</keyword>
<reference evidence="2" key="1">
    <citation type="journal article" date="2015" name="Nature">
        <title>Complex archaea that bridge the gap between prokaryotes and eukaryotes.</title>
        <authorList>
            <person name="Spang A."/>
            <person name="Saw J.H."/>
            <person name="Jorgensen S.L."/>
            <person name="Zaremba-Niedzwiedzka K."/>
            <person name="Martijn J."/>
            <person name="Lind A.E."/>
            <person name="van Eijk R."/>
            <person name="Schleper C."/>
            <person name="Guy L."/>
            <person name="Ettema T.J."/>
        </authorList>
    </citation>
    <scope>NUCLEOTIDE SEQUENCE</scope>
</reference>
<organism evidence="2">
    <name type="scientific">marine sediment metagenome</name>
    <dbReference type="NCBI Taxonomy" id="412755"/>
    <lineage>
        <taxon>unclassified sequences</taxon>
        <taxon>metagenomes</taxon>
        <taxon>ecological metagenomes</taxon>
    </lineage>
</organism>
<evidence type="ECO:0000256" key="1">
    <source>
        <dbReference type="SAM" id="Phobius"/>
    </source>
</evidence>
<dbReference type="EMBL" id="LAZR01001550">
    <property type="protein sequence ID" value="KKN42888.1"/>
    <property type="molecule type" value="Genomic_DNA"/>
</dbReference>
<protein>
    <submittedName>
        <fullName evidence="2">Uncharacterized protein</fullName>
    </submittedName>
</protein>
<feature type="transmembrane region" description="Helical" evidence="1">
    <location>
        <begin position="103"/>
        <end position="123"/>
    </location>
</feature>
<feature type="transmembrane region" description="Helical" evidence="1">
    <location>
        <begin position="73"/>
        <end position="91"/>
    </location>
</feature>
<accession>A0A0F9TNA6</accession>
<evidence type="ECO:0000313" key="2">
    <source>
        <dbReference type="EMBL" id="KKN42888.1"/>
    </source>
</evidence>
<keyword evidence="1" id="KW-0812">Transmembrane</keyword>
<comment type="caution">
    <text evidence="2">The sequence shown here is derived from an EMBL/GenBank/DDBJ whole genome shotgun (WGS) entry which is preliminary data.</text>
</comment>
<name>A0A0F9TNA6_9ZZZZ</name>
<proteinExistence type="predicted"/>
<dbReference type="AlphaFoldDB" id="A0A0F9TNA6"/>
<gene>
    <name evidence="2" type="ORF">LCGC14_0708620</name>
</gene>
<sequence>MSLQVPITYFLEYSGFDKRTFLLDRELNNLGEKQVQVEIAIEKSFNKVVTMMRGSYMIVSGMARIIGGGFSRVFQSIWGVAVAAISIQTAIAKAQFFVPGMQLQSVMMLGILTSAIFNMGALMAGQKDLARQARGVNFALHGISSMIGSFYFL</sequence>
<keyword evidence="1" id="KW-0472">Membrane</keyword>